<evidence type="ECO:0000313" key="3">
    <source>
        <dbReference type="Proteomes" id="UP000198953"/>
    </source>
</evidence>
<proteinExistence type="predicted"/>
<dbReference type="AlphaFoldDB" id="A0A1H8AIF3"/>
<keyword evidence="1" id="KW-1133">Transmembrane helix</keyword>
<dbReference type="STRING" id="46177.SAMN05660976_05828"/>
<evidence type="ECO:0000256" key="1">
    <source>
        <dbReference type="SAM" id="Phobius"/>
    </source>
</evidence>
<name>A0A1H8AIF3_9ACTN</name>
<reference evidence="2 3" key="1">
    <citation type="submission" date="2016-10" db="EMBL/GenBank/DDBJ databases">
        <authorList>
            <person name="de Groot N.N."/>
        </authorList>
    </citation>
    <scope>NUCLEOTIDE SEQUENCE [LARGE SCALE GENOMIC DNA]</scope>
    <source>
        <strain evidence="2 3">DSM 43357</strain>
    </source>
</reference>
<dbReference type="Proteomes" id="UP000198953">
    <property type="component" value="Unassembled WGS sequence"/>
</dbReference>
<keyword evidence="1" id="KW-0812">Transmembrane</keyword>
<keyword evidence="1" id="KW-0472">Membrane</keyword>
<organism evidence="2 3">
    <name type="scientific">Nonomuraea pusilla</name>
    <dbReference type="NCBI Taxonomy" id="46177"/>
    <lineage>
        <taxon>Bacteria</taxon>
        <taxon>Bacillati</taxon>
        <taxon>Actinomycetota</taxon>
        <taxon>Actinomycetes</taxon>
        <taxon>Streptosporangiales</taxon>
        <taxon>Streptosporangiaceae</taxon>
        <taxon>Nonomuraea</taxon>
    </lineage>
</organism>
<gene>
    <name evidence="2" type="ORF">SAMN05660976_05828</name>
</gene>
<sequence length="187" mass="20815">MEHTSGAPARRGSRLIVVGAIGLVLFLLAGVGGYVVMSDARREDLSYCGHDCVPGLKITTVVEALKGRGHSCADERLFWSCDLRVGDVRFEAVLYRPAAALNVYDYISKVKLKIRNPDGNTSVGADVGYMSWFATMPHRDDPTTVKKVNDWLAEGVRAEKDVTYVLGWEYVLQRNAQSIDLTMKRRY</sequence>
<evidence type="ECO:0000313" key="2">
    <source>
        <dbReference type="EMBL" id="SEM69734.1"/>
    </source>
</evidence>
<keyword evidence="3" id="KW-1185">Reference proteome</keyword>
<protein>
    <submittedName>
        <fullName evidence="2">Uncharacterized protein</fullName>
    </submittedName>
</protein>
<feature type="transmembrane region" description="Helical" evidence="1">
    <location>
        <begin position="15"/>
        <end position="37"/>
    </location>
</feature>
<dbReference type="EMBL" id="FOBF01000016">
    <property type="protein sequence ID" value="SEM69734.1"/>
    <property type="molecule type" value="Genomic_DNA"/>
</dbReference>
<accession>A0A1H8AIF3</accession>